<comment type="caution">
    <text evidence="1">The sequence shown here is derived from an EMBL/GenBank/DDBJ whole genome shotgun (WGS) entry which is preliminary data.</text>
</comment>
<gene>
    <name evidence="1" type="ORF">B0J13DRAFT_148612</name>
</gene>
<sequence length="376" mass="42467">MPTVIRPQPSKVGHNQDQAFRTSKELITSASYKHARLPILHSSFADLEAESSPNVVPHENGFVHTVLRAFQQDLHLELRPDDVWLAILSQLSFFINGHSEELRSFFVRHEGRKIIAVDMRPHTLNDVDIDMFIERLKIQVQGELNNPAVAEWMLPHFSTTTQIDATVAAMVFLGSMKEFFEYHMMIGCGFPSVTLHGTREDWELIRQCVSRFTDLGGFQELREWVAYLDCVLMYMVAGFDQPDAPEVKDFWMRAAHTAGQRASGGLVTLSGWLTAFCMWQGDGTRTYAFSDEEIKRELGAGTNPEEWARLELSGITFPIIGRYRIPGATVNFPVLVLDGFTEEKTVIVAGLIGMEVGGTELSVVKPRPGWWLLHDK</sequence>
<dbReference type="InterPro" id="IPR025533">
    <property type="entry name" value="DUF4419"/>
</dbReference>
<reference evidence="1" key="1">
    <citation type="journal article" date="2021" name="Nat. Commun.">
        <title>Genetic determinants of endophytism in the Arabidopsis root mycobiome.</title>
        <authorList>
            <person name="Mesny F."/>
            <person name="Miyauchi S."/>
            <person name="Thiergart T."/>
            <person name="Pickel B."/>
            <person name="Atanasova L."/>
            <person name="Karlsson M."/>
            <person name="Huettel B."/>
            <person name="Barry K.W."/>
            <person name="Haridas S."/>
            <person name="Chen C."/>
            <person name="Bauer D."/>
            <person name="Andreopoulos W."/>
            <person name="Pangilinan J."/>
            <person name="LaButti K."/>
            <person name="Riley R."/>
            <person name="Lipzen A."/>
            <person name="Clum A."/>
            <person name="Drula E."/>
            <person name="Henrissat B."/>
            <person name="Kohler A."/>
            <person name="Grigoriev I.V."/>
            <person name="Martin F.M."/>
            <person name="Hacquard S."/>
        </authorList>
    </citation>
    <scope>NUCLEOTIDE SEQUENCE</scope>
    <source>
        <strain evidence="1">MPI-CAGE-AT-0021</strain>
    </source>
</reference>
<protein>
    <submittedName>
        <fullName evidence="1">Uncharacterized protein</fullName>
    </submittedName>
</protein>
<accession>A0A9P9IPE4</accession>
<name>A0A9P9IPE4_9HYPO</name>
<dbReference type="PANTHER" id="PTHR31252">
    <property type="entry name" value="DUF4419 DOMAIN-CONTAINING PROTEIN"/>
    <property type="match status" value="1"/>
</dbReference>
<evidence type="ECO:0000313" key="2">
    <source>
        <dbReference type="Proteomes" id="UP000717696"/>
    </source>
</evidence>
<organism evidence="1 2">
    <name type="scientific">Dactylonectria estremocensis</name>
    <dbReference type="NCBI Taxonomy" id="1079267"/>
    <lineage>
        <taxon>Eukaryota</taxon>
        <taxon>Fungi</taxon>
        <taxon>Dikarya</taxon>
        <taxon>Ascomycota</taxon>
        <taxon>Pezizomycotina</taxon>
        <taxon>Sordariomycetes</taxon>
        <taxon>Hypocreomycetidae</taxon>
        <taxon>Hypocreales</taxon>
        <taxon>Nectriaceae</taxon>
        <taxon>Dactylonectria</taxon>
    </lineage>
</organism>
<dbReference type="Proteomes" id="UP000717696">
    <property type="component" value="Unassembled WGS sequence"/>
</dbReference>
<dbReference type="Pfam" id="PF14388">
    <property type="entry name" value="DUF4419"/>
    <property type="match status" value="1"/>
</dbReference>
<keyword evidence="2" id="KW-1185">Reference proteome</keyword>
<dbReference type="EMBL" id="JAGMUU010000023">
    <property type="protein sequence ID" value="KAH7126455.1"/>
    <property type="molecule type" value="Genomic_DNA"/>
</dbReference>
<dbReference type="AlphaFoldDB" id="A0A9P9IPE4"/>
<proteinExistence type="predicted"/>
<dbReference type="PANTHER" id="PTHR31252:SF11">
    <property type="entry name" value="DUF4419 DOMAIN-CONTAINING PROTEIN"/>
    <property type="match status" value="1"/>
</dbReference>
<dbReference type="OrthoDB" id="9978173at2759"/>
<evidence type="ECO:0000313" key="1">
    <source>
        <dbReference type="EMBL" id="KAH7126455.1"/>
    </source>
</evidence>